<gene>
    <name evidence="3" type="ORF">g.150345</name>
</gene>
<feature type="region of interest" description="Disordered" evidence="1">
    <location>
        <begin position="1"/>
        <end position="27"/>
    </location>
</feature>
<feature type="compositionally biased region" description="Polar residues" evidence="1">
    <location>
        <begin position="1"/>
        <end position="14"/>
    </location>
</feature>
<organism evidence="3">
    <name type="scientific">Schizaphis graminum</name>
    <name type="common">Green bug aphid</name>
    <dbReference type="NCBI Taxonomy" id="13262"/>
    <lineage>
        <taxon>Eukaryota</taxon>
        <taxon>Metazoa</taxon>
        <taxon>Ecdysozoa</taxon>
        <taxon>Arthropoda</taxon>
        <taxon>Hexapoda</taxon>
        <taxon>Insecta</taxon>
        <taxon>Pterygota</taxon>
        <taxon>Neoptera</taxon>
        <taxon>Paraneoptera</taxon>
        <taxon>Hemiptera</taxon>
        <taxon>Sternorrhyncha</taxon>
        <taxon>Aphidomorpha</taxon>
        <taxon>Aphidoidea</taxon>
        <taxon>Aphididae</taxon>
        <taxon>Aphidini</taxon>
        <taxon>Schizaphis</taxon>
    </lineage>
</organism>
<dbReference type="InterPro" id="IPR006579">
    <property type="entry name" value="Pre_C2HC_dom"/>
</dbReference>
<dbReference type="AlphaFoldDB" id="A0A2S2NEP7"/>
<evidence type="ECO:0000259" key="2">
    <source>
        <dbReference type="Pfam" id="PF07530"/>
    </source>
</evidence>
<evidence type="ECO:0000313" key="3">
    <source>
        <dbReference type="EMBL" id="MBY15617.1"/>
    </source>
</evidence>
<dbReference type="Pfam" id="PF07530">
    <property type="entry name" value="PRE_C2HC"/>
    <property type="match status" value="1"/>
</dbReference>
<dbReference type="EMBL" id="GGMR01002998">
    <property type="protein sequence ID" value="MBY15617.1"/>
    <property type="molecule type" value="Transcribed_RNA"/>
</dbReference>
<name>A0A2S2NEP7_SCHGA</name>
<reference evidence="3" key="1">
    <citation type="submission" date="2018-04" db="EMBL/GenBank/DDBJ databases">
        <title>Transcriptome of Schizaphis graminum biotype I.</title>
        <authorList>
            <person name="Scully E.D."/>
            <person name="Geib S.M."/>
            <person name="Palmer N.A."/>
            <person name="Koch K."/>
            <person name="Bradshaw J."/>
            <person name="Heng-Moss T."/>
            <person name="Sarath G."/>
        </authorList>
    </citation>
    <scope>NUCLEOTIDE SEQUENCE</scope>
</reference>
<sequence length="401" mass="43938">MSHTFTSESTKRNLSSSSSPNSNPRVKTLKTFISPNRFAVLTPDEDLPEVFSPPSVSAVSEFQRETIAPKSKRLGVKAAEVANKPSPPIVINNVTNYSALKADFIALLGADGFTVTAKGTSIHVKTRNCTDYYKLIDYCNDQDLEAHTWAPRHTRPIKVFIRHLHHTIAVEDIEKALTVEGFSVINVSNINHRVSKQALSLFSVVLTANEFNRSIYQLSFLLNSKIVVEKPNQARFPPQCKQCQRYGHTQGYCNNPPRCVKCSNNHISKACTKPSNTPAKCALCAGAHTANYKGCSSIKKISYTSHKKGHTKITPPAPPTAPSKVLHVTDVPPLAHTQLHSKQGAKTYAKVTAGNLHNSNTESISVIMAHFITQLNSLITPLISLLSNLLNTILSKNTSPP</sequence>
<feature type="compositionally biased region" description="Low complexity" evidence="1">
    <location>
        <begin position="15"/>
        <end position="24"/>
    </location>
</feature>
<evidence type="ECO:0000256" key="1">
    <source>
        <dbReference type="SAM" id="MobiDB-lite"/>
    </source>
</evidence>
<feature type="domain" description="Pre-C2HC" evidence="2">
    <location>
        <begin position="171"/>
        <end position="234"/>
    </location>
</feature>
<accession>A0A2S2NEP7</accession>
<protein>
    <submittedName>
        <fullName evidence="3">Nucleic-acid-binding protein</fullName>
    </submittedName>
</protein>
<proteinExistence type="predicted"/>